<evidence type="ECO:0000256" key="1">
    <source>
        <dbReference type="PROSITE-ProRule" id="PRU00169"/>
    </source>
</evidence>
<proteinExistence type="predicted"/>
<comment type="caution">
    <text evidence="4">The sequence shown here is derived from an EMBL/GenBank/DDBJ whole genome shotgun (WGS) entry which is preliminary data.</text>
</comment>
<protein>
    <recommendedName>
        <fullName evidence="3">Response regulatory domain-containing protein</fullName>
    </recommendedName>
</protein>
<evidence type="ECO:0000313" key="5">
    <source>
        <dbReference type="Proteomes" id="UP000077684"/>
    </source>
</evidence>
<dbReference type="EMBL" id="LWDE02000025">
    <property type="protein sequence ID" value="KAE8255293.1"/>
    <property type="molecule type" value="Genomic_DNA"/>
</dbReference>
<feature type="region of interest" description="Disordered" evidence="2">
    <location>
        <begin position="590"/>
        <end position="623"/>
    </location>
</feature>
<keyword evidence="1" id="KW-0597">Phosphoprotein</keyword>
<dbReference type="GO" id="GO:0000160">
    <property type="term" value="P:phosphorelay signal transduction system"/>
    <property type="evidence" value="ECO:0007669"/>
    <property type="project" value="InterPro"/>
</dbReference>
<feature type="compositionally biased region" description="Polar residues" evidence="2">
    <location>
        <begin position="671"/>
        <end position="683"/>
    </location>
</feature>
<feature type="region of interest" description="Disordered" evidence="2">
    <location>
        <begin position="733"/>
        <end position="760"/>
    </location>
</feature>
<evidence type="ECO:0000313" key="4">
    <source>
        <dbReference type="EMBL" id="KAE8255293.1"/>
    </source>
</evidence>
<feature type="modified residue" description="4-aspartylphosphate" evidence="1">
    <location>
        <position position="201"/>
    </location>
</feature>
<feature type="region of interest" description="Disordered" evidence="2">
    <location>
        <begin position="64"/>
        <end position="83"/>
    </location>
</feature>
<dbReference type="SUPFAM" id="SSF52172">
    <property type="entry name" value="CheY-like"/>
    <property type="match status" value="1"/>
</dbReference>
<feature type="domain" description="Response regulatory" evidence="3">
    <location>
        <begin position="108"/>
        <end position="271"/>
    </location>
</feature>
<reference evidence="4" key="2">
    <citation type="journal article" date="2019" name="IMA Fungus">
        <title>Genome sequencing and comparison of five Tilletia species to identify candidate genes for the detection of regulated species infecting wheat.</title>
        <authorList>
            <person name="Nguyen H.D.T."/>
            <person name="Sultana T."/>
            <person name="Kesanakurti P."/>
            <person name="Hambleton S."/>
        </authorList>
    </citation>
    <scope>NUCLEOTIDE SEQUENCE</scope>
    <source>
        <strain evidence="4">DAOMC 236426</strain>
    </source>
</reference>
<feature type="compositionally biased region" description="Polar residues" evidence="2">
    <location>
        <begin position="773"/>
        <end position="789"/>
    </location>
</feature>
<feature type="compositionally biased region" description="Polar residues" evidence="2">
    <location>
        <begin position="19"/>
        <end position="33"/>
    </location>
</feature>
<dbReference type="Proteomes" id="UP000077684">
    <property type="component" value="Unassembled WGS sequence"/>
</dbReference>
<organism evidence="4 5">
    <name type="scientific">Tilletia controversa</name>
    <name type="common">dwarf bunt fungus</name>
    <dbReference type="NCBI Taxonomy" id="13291"/>
    <lineage>
        <taxon>Eukaryota</taxon>
        <taxon>Fungi</taxon>
        <taxon>Dikarya</taxon>
        <taxon>Basidiomycota</taxon>
        <taxon>Ustilaginomycotina</taxon>
        <taxon>Exobasidiomycetes</taxon>
        <taxon>Tilletiales</taxon>
        <taxon>Tilletiaceae</taxon>
        <taxon>Tilletia</taxon>
    </lineage>
</organism>
<accession>A0A8X7N191</accession>
<evidence type="ECO:0000259" key="3">
    <source>
        <dbReference type="PROSITE" id="PS50110"/>
    </source>
</evidence>
<keyword evidence="5" id="KW-1185">Reference proteome</keyword>
<sequence length="921" mass="98000">MIDASLLLATAASSPPSFRGSSITSASNSSCFTDSEESESPSVCSSAATPYTQLDVSPFESINKESVPSDRATPESAPAGHNAPYQFSKAVAENLKATNAVQQSIPMRILLVDDNPLNLALLLRLLHRRFADKLDSEQPPIALTDATVALDLLKGTLPLSDAVSIATPQTVRRTMPESARAVAAANEINNLAPTFTHIMLDIHMPAISGLSLARRIRGLPLTAINRNAKLLACTTAVRDQEQRLYRSGGFDGLIEKPVRENTLRSFFDFLAEQDLQHSRSASPLLIEDRRPSSSCGDFTQLIARAGIEQEVMSTRSHGVFDGGGLSLRSSISPYKTGIDTSDENESASPAMFGDRTTRAMGLASAASDDSIESIKLGSAFVPTGVEDLPRSQRLARSKSLGADPAQNKSFFLALHITEPAIMPPYSAVIDLLESASGGQRANSPNQISCGNIENHVVDESIRSPHYVTQGFFLPQGDESTSAVTEHVTESDSFNTKAELRLSSQRPQLIARHLRQISAAPIDIRDLADVKREVDLDSFRLEGTYFDAANQVIRRVSGADENLTEEELAGQDGDDQSVVEVSEREEHALECGSAVAASTSHATSQLMHSTPKKASPRAGKTHYSLPSSGVASHFAYGAPPASSHLGPMVLDLERELALELKDAADNAEASGSGASSQLPRSMTGTVGEASSGRSLPVANDLSIGAHAVPPPSAEAQAESIASDAEVPGRNELAHGSLRRDSFGPVKFAKPATSKGRPRGLSLSPFRFSKAISMEKSSSLNGTVSPRTTTAAGEPPSSPSPASGKQTFARTGELCMRSLASFFVHGPSAMSRGGELEAEGRRAIDTLALTRMLLSSAVRPLSFSNSSRSLPCTPAEFVEDHQRLDYPGEGAVELSDDESDGKEELSGESGDHSDEEVFFPLRV</sequence>
<dbReference type="InterPro" id="IPR011006">
    <property type="entry name" value="CheY-like_superfamily"/>
</dbReference>
<evidence type="ECO:0000256" key="2">
    <source>
        <dbReference type="SAM" id="MobiDB-lite"/>
    </source>
</evidence>
<feature type="compositionally biased region" description="Low complexity" evidence="2">
    <location>
        <begin position="592"/>
        <end position="603"/>
    </location>
</feature>
<reference evidence="4" key="1">
    <citation type="submission" date="2016-04" db="EMBL/GenBank/DDBJ databases">
        <authorList>
            <person name="Nguyen H.D."/>
            <person name="Samba Siva P."/>
            <person name="Cullis J."/>
            <person name="Levesque C.A."/>
            <person name="Hambleton S."/>
        </authorList>
    </citation>
    <scope>NUCLEOTIDE SEQUENCE</scope>
    <source>
        <strain evidence="4">DAOMC 236426</strain>
    </source>
</reference>
<feature type="region of interest" description="Disordered" evidence="2">
    <location>
        <begin position="666"/>
        <end position="721"/>
    </location>
</feature>
<dbReference type="InterPro" id="IPR001789">
    <property type="entry name" value="Sig_transdc_resp-reg_receiver"/>
</dbReference>
<feature type="region of interest" description="Disordered" evidence="2">
    <location>
        <begin position="773"/>
        <end position="805"/>
    </location>
</feature>
<feature type="region of interest" description="Disordered" evidence="2">
    <location>
        <begin position="877"/>
        <end position="921"/>
    </location>
</feature>
<dbReference type="AlphaFoldDB" id="A0A8X7N191"/>
<dbReference type="Gene3D" id="3.40.50.2300">
    <property type="match status" value="1"/>
</dbReference>
<feature type="region of interest" description="Disordered" evidence="2">
    <location>
        <begin position="12"/>
        <end position="46"/>
    </location>
</feature>
<dbReference type="PROSITE" id="PS50110">
    <property type="entry name" value="RESPONSE_REGULATORY"/>
    <property type="match status" value="1"/>
</dbReference>
<gene>
    <name evidence="4" type="ORF">A4X06_0g498</name>
</gene>
<name>A0A8X7N191_9BASI</name>
<feature type="compositionally biased region" description="Basic and acidic residues" evidence="2">
    <location>
        <begin position="900"/>
        <end position="910"/>
    </location>
</feature>